<evidence type="ECO:0000259" key="1">
    <source>
        <dbReference type="PROSITE" id="PS51704"/>
    </source>
</evidence>
<evidence type="ECO:0000313" key="3">
    <source>
        <dbReference type="Proteomes" id="UP000005467"/>
    </source>
</evidence>
<keyword evidence="3" id="KW-1185">Reference proteome</keyword>
<sequence>MKKYGYDQKPDKVYLQTFDFNELKRIKTELLPKLGMNVKLVQLIAYTY</sequence>
<dbReference type="InterPro" id="IPR030395">
    <property type="entry name" value="GP_PDE_dom"/>
</dbReference>
<dbReference type="EMBL" id="AEVG01000112">
    <property type="protein sequence ID" value="EFX91304.1"/>
    <property type="molecule type" value="Genomic_DNA"/>
</dbReference>
<gene>
    <name evidence="2" type="ORF">HMPREF0027_1625</name>
</gene>
<dbReference type="GO" id="GO:0008081">
    <property type="term" value="F:phosphoric diester hydrolase activity"/>
    <property type="evidence" value="ECO:0007669"/>
    <property type="project" value="InterPro"/>
</dbReference>
<feature type="domain" description="GP-PDE" evidence="1">
    <location>
        <begin position="1"/>
        <end position="48"/>
    </location>
</feature>
<comment type="caution">
    <text evidence="2">The sequence shown here is derived from an EMBL/GenBank/DDBJ whole genome shotgun (WGS) entry which is preliminary data.</text>
</comment>
<dbReference type="HOGENOM" id="CLU_3148576_0_0_6"/>
<dbReference type="Gene3D" id="3.20.20.190">
    <property type="entry name" value="Phosphatidylinositol (PI) phosphodiesterase"/>
    <property type="match status" value="1"/>
</dbReference>
<dbReference type="PROSITE" id="PS51704">
    <property type="entry name" value="GP_PDE"/>
    <property type="match status" value="1"/>
</dbReference>
<dbReference type="InterPro" id="IPR017946">
    <property type="entry name" value="PLC-like_Pdiesterase_TIM-brl"/>
</dbReference>
<accession>E8KIF8</accession>
<reference evidence="2 3" key="1">
    <citation type="submission" date="2011-01" db="EMBL/GenBank/DDBJ databases">
        <authorList>
            <person name="Muzny D."/>
            <person name="Qin X."/>
            <person name="Deng J."/>
            <person name="Jiang H."/>
            <person name="Liu Y."/>
            <person name="Qu J."/>
            <person name="Song X.-Z."/>
            <person name="Zhang L."/>
            <person name="Thornton R."/>
            <person name="Coyle M."/>
            <person name="Francisco L."/>
            <person name="Jackson L."/>
            <person name="Javaid M."/>
            <person name="Korchina V."/>
            <person name="Kovar C."/>
            <person name="Mata R."/>
            <person name="Mathew T."/>
            <person name="Ngo R."/>
            <person name="Nguyen L."/>
            <person name="Nguyen N."/>
            <person name="Okwuonu G."/>
            <person name="Ongeri F."/>
            <person name="Pham C."/>
            <person name="Simmons D."/>
            <person name="Wilczek-Boney K."/>
            <person name="Hale W."/>
            <person name="Jakkamsetti A."/>
            <person name="Pham P."/>
            <person name="Ruth R."/>
            <person name="San Lucas F."/>
            <person name="Warren J."/>
            <person name="Zhang J."/>
            <person name="Zhao Z."/>
            <person name="Zhou C."/>
            <person name="Zhu D."/>
            <person name="Lee S."/>
            <person name="Bess C."/>
            <person name="Blankenburg K."/>
            <person name="Forbes L."/>
            <person name="Fu Q."/>
            <person name="Gubbala S."/>
            <person name="Hirani K."/>
            <person name="Jayaseelan J.C."/>
            <person name="Lara F."/>
            <person name="Munidasa M."/>
            <person name="Palculict T."/>
            <person name="Patil S."/>
            <person name="Pu L.-L."/>
            <person name="Saada N."/>
            <person name="Tang L."/>
            <person name="Weissenberger G."/>
            <person name="Zhu Y."/>
            <person name="Hemphill L."/>
            <person name="Shang Y."/>
            <person name="Youmans B."/>
            <person name="Ayvaz T."/>
            <person name="Ross M."/>
            <person name="Santibanez J."/>
            <person name="Aqrawi P."/>
            <person name="Gross S."/>
            <person name="Joshi V."/>
            <person name="Fowler G."/>
            <person name="Nazareth L."/>
            <person name="Reid J."/>
            <person name="Worley K."/>
            <person name="Petrosino J."/>
            <person name="Highlander S."/>
            <person name="Gibbs R."/>
        </authorList>
    </citation>
    <scope>NUCLEOTIDE SEQUENCE [LARGE SCALE GENOMIC DNA]</scope>
    <source>
        <strain evidence="2 3">ATCC 25976</strain>
    </source>
</reference>
<organism evidence="2 3">
    <name type="scientific">Actinobacillus ureae ATCC 25976</name>
    <dbReference type="NCBI Taxonomy" id="887324"/>
    <lineage>
        <taxon>Bacteria</taxon>
        <taxon>Pseudomonadati</taxon>
        <taxon>Pseudomonadota</taxon>
        <taxon>Gammaproteobacteria</taxon>
        <taxon>Pasteurellales</taxon>
        <taxon>Pasteurellaceae</taxon>
        <taxon>Actinobacillus</taxon>
    </lineage>
</organism>
<dbReference type="GO" id="GO:0006629">
    <property type="term" value="P:lipid metabolic process"/>
    <property type="evidence" value="ECO:0007669"/>
    <property type="project" value="InterPro"/>
</dbReference>
<protein>
    <recommendedName>
        <fullName evidence="1">GP-PDE domain-containing protein</fullName>
    </recommendedName>
</protein>
<dbReference type="AlphaFoldDB" id="E8KIF8"/>
<dbReference type="Proteomes" id="UP000005467">
    <property type="component" value="Unassembled WGS sequence"/>
</dbReference>
<name>E8KIF8_9PAST</name>
<proteinExistence type="predicted"/>
<dbReference type="SUPFAM" id="SSF51695">
    <property type="entry name" value="PLC-like phosphodiesterases"/>
    <property type="match status" value="1"/>
</dbReference>
<evidence type="ECO:0000313" key="2">
    <source>
        <dbReference type="EMBL" id="EFX91304.1"/>
    </source>
</evidence>